<organism evidence="1 2">
    <name type="scientific">Pyropia yezoensis</name>
    <name type="common">Susabi-nori</name>
    <name type="synonym">Porphyra yezoensis</name>
    <dbReference type="NCBI Taxonomy" id="2788"/>
    <lineage>
        <taxon>Eukaryota</taxon>
        <taxon>Rhodophyta</taxon>
        <taxon>Bangiophyceae</taxon>
        <taxon>Bangiales</taxon>
        <taxon>Bangiaceae</taxon>
        <taxon>Pyropia</taxon>
    </lineage>
</organism>
<keyword evidence="2" id="KW-1185">Reference proteome</keyword>
<name>A0ACC3BR52_PYRYE</name>
<protein>
    <submittedName>
        <fullName evidence="1">Uncharacterized protein</fullName>
    </submittedName>
</protein>
<evidence type="ECO:0000313" key="1">
    <source>
        <dbReference type="EMBL" id="KAK1860083.1"/>
    </source>
</evidence>
<dbReference type="EMBL" id="CM020618">
    <property type="protein sequence ID" value="KAK1860083.1"/>
    <property type="molecule type" value="Genomic_DNA"/>
</dbReference>
<dbReference type="Proteomes" id="UP000798662">
    <property type="component" value="Chromosome 1"/>
</dbReference>
<reference evidence="1" key="1">
    <citation type="submission" date="2019-11" db="EMBL/GenBank/DDBJ databases">
        <title>Nori genome reveals adaptations in red seaweeds to the harsh intertidal environment.</title>
        <authorList>
            <person name="Wang D."/>
            <person name="Mao Y."/>
        </authorList>
    </citation>
    <scope>NUCLEOTIDE SEQUENCE</scope>
    <source>
        <tissue evidence="1">Gametophyte</tissue>
    </source>
</reference>
<comment type="caution">
    <text evidence="1">The sequence shown here is derived from an EMBL/GenBank/DDBJ whole genome shotgun (WGS) entry which is preliminary data.</text>
</comment>
<proteinExistence type="predicted"/>
<sequence length="287" mass="30530">MVFPCLPLLRHAASLWYGSLCGRRGYTMPKPVKTGTTIAGVVFADGIVLGADTRATSGSTVFEKFCEKIHYIAPNIYCCGAGTSADTESSTGLISSQLELHRLATGRESRVSTSLTMLKRMLFRYQGHVSAALVLGGVDLHGPHLYTVYPHGSTDRLPYVTMGSGSLAAMAVFETGYKDDLSLEDAKNLVYRGISAGIYNDLGSGGNVDLCIIKRGSTEYLRGFATENARKYRRPSGYAFAPGTTAVLSSKFTRPLKEIAVVEEAGVAEAAVDGAATPATGEMDTTT</sequence>
<accession>A0ACC3BR52</accession>
<gene>
    <name evidence="1" type="ORF">I4F81_002673</name>
</gene>
<evidence type="ECO:0000313" key="2">
    <source>
        <dbReference type="Proteomes" id="UP000798662"/>
    </source>
</evidence>